<sequence>MGTQGHRNSWHLLLYYTLLSCNGSPGLTISGRKFVTVFLENHSNSAVLSLTVITYEKAANVNVSIRNPPFHRSQTVSASSSAVINLDPSLMMKGNEISEKAITITSDQDISIVVLNVRYNTQDAFLSLPLVNLGTTYYIVTHNGVKSNYRQFAVANPSASQMVHVTVTVAGAVEYNGTEYADGQVFTFTMKPGQVIQFQSEVDMTGTKLLSSQPVAVFSGSRCIIISSSDCDHIAEQLHPVDKWSYSFAIFPLLDKESLDIITIVSADNDTAVNIYSNEGNINFILQEGSHVNLTVMGGMIVNSAKAVMVVYLSTGGSTSLVPTFDPFLVNIIPPAYFSAHYVFVTMANFYNYILIVSSTPTSNQIILDGKPLSTFPTENTTFWDFTATRVYLGKTAGRYVIFHADSLFGIYVYGIARGESYAYSMGGKRNSSGVENRKSATFICLAQAAEYTFPTSMLASAGVAVNDVHLIDPTCRAQQQDENWIVITAPFDSCGTTISNETGKIIYVNTIYGSIPRTPIHRLEIEIKCEMSLNESVTMGFMLQTNHLIRFGHYNVSFRFFRSVNFDDPIMHFPYQAELNSTLFIQMEAETADTGVQIFTDTCVSAPHLNSNRAAYTILQNG</sequence>
<proteinExistence type="predicted"/>
<dbReference type="Gene3D" id="2.60.40.3210">
    <property type="entry name" value="Zona pellucida, ZP-N domain"/>
    <property type="match status" value="1"/>
</dbReference>
<evidence type="ECO:0000256" key="1">
    <source>
        <dbReference type="ARBA" id="ARBA00023157"/>
    </source>
</evidence>
<gene>
    <name evidence="4" type="ORF">scyTo_0020138</name>
</gene>
<dbReference type="Pfam" id="PF00100">
    <property type="entry name" value="Zona_pellucida"/>
    <property type="match status" value="1"/>
</dbReference>
<feature type="signal peptide" evidence="2">
    <location>
        <begin position="1"/>
        <end position="23"/>
    </location>
</feature>
<dbReference type="PROSITE" id="PS51034">
    <property type="entry name" value="ZP_2"/>
    <property type="match status" value="1"/>
</dbReference>
<dbReference type="Pfam" id="PF17517">
    <property type="entry name" value="IgGFc_binding"/>
    <property type="match status" value="1"/>
</dbReference>
<keyword evidence="5" id="KW-1185">Reference proteome</keyword>
<dbReference type="OrthoDB" id="9987373at2759"/>
<dbReference type="InterPro" id="IPR055355">
    <property type="entry name" value="ZP-C"/>
</dbReference>
<dbReference type="InterPro" id="IPR042235">
    <property type="entry name" value="ZP-C_dom"/>
</dbReference>
<feature type="domain" description="ZP" evidence="3">
    <location>
        <begin position="444"/>
        <end position="623"/>
    </location>
</feature>
<evidence type="ECO:0000313" key="5">
    <source>
        <dbReference type="Proteomes" id="UP000288216"/>
    </source>
</evidence>
<evidence type="ECO:0000313" key="4">
    <source>
        <dbReference type="EMBL" id="GCB78708.1"/>
    </source>
</evidence>
<dbReference type="STRING" id="75743.A0A401Q018"/>
<dbReference type="PANTHER" id="PTHR46534">
    <property type="entry name" value="IGGFC_BINDING DOMAIN-CONTAINING PROTEIN"/>
    <property type="match status" value="1"/>
</dbReference>
<organism evidence="4 5">
    <name type="scientific">Scyliorhinus torazame</name>
    <name type="common">Cloudy catshark</name>
    <name type="synonym">Catulus torazame</name>
    <dbReference type="NCBI Taxonomy" id="75743"/>
    <lineage>
        <taxon>Eukaryota</taxon>
        <taxon>Metazoa</taxon>
        <taxon>Chordata</taxon>
        <taxon>Craniata</taxon>
        <taxon>Vertebrata</taxon>
        <taxon>Chondrichthyes</taxon>
        <taxon>Elasmobranchii</taxon>
        <taxon>Galeomorphii</taxon>
        <taxon>Galeoidea</taxon>
        <taxon>Carcharhiniformes</taxon>
        <taxon>Scyliorhinidae</taxon>
        <taxon>Scyliorhinus</taxon>
    </lineage>
</organism>
<keyword evidence="1" id="KW-1015">Disulfide bond</keyword>
<comment type="caution">
    <text evidence="4">The sequence shown here is derived from an EMBL/GenBank/DDBJ whole genome shotgun (WGS) entry which is preliminary data.</text>
</comment>
<keyword evidence="2" id="KW-0732">Signal</keyword>
<evidence type="ECO:0000259" key="3">
    <source>
        <dbReference type="PROSITE" id="PS51034"/>
    </source>
</evidence>
<reference evidence="4 5" key="1">
    <citation type="journal article" date="2018" name="Nat. Ecol. Evol.">
        <title>Shark genomes provide insights into elasmobranch evolution and the origin of vertebrates.</title>
        <authorList>
            <person name="Hara Y"/>
            <person name="Yamaguchi K"/>
            <person name="Onimaru K"/>
            <person name="Kadota M"/>
            <person name="Koyanagi M"/>
            <person name="Keeley SD"/>
            <person name="Tatsumi K"/>
            <person name="Tanaka K"/>
            <person name="Motone F"/>
            <person name="Kageyama Y"/>
            <person name="Nozu R"/>
            <person name="Adachi N"/>
            <person name="Nishimura O"/>
            <person name="Nakagawa R"/>
            <person name="Tanegashima C"/>
            <person name="Kiyatake I"/>
            <person name="Matsumoto R"/>
            <person name="Murakumo K"/>
            <person name="Nishida K"/>
            <person name="Terakita A"/>
            <person name="Kuratani S"/>
            <person name="Sato K"/>
            <person name="Hyodo S Kuraku.S."/>
        </authorList>
    </citation>
    <scope>NUCLEOTIDE SEQUENCE [LARGE SCALE GENOMIC DNA]</scope>
</reference>
<dbReference type="Pfam" id="PF23344">
    <property type="entry name" value="ZP-N"/>
    <property type="match status" value="1"/>
</dbReference>
<dbReference type="OMA" id="MGEFREY"/>
<feature type="chain" id="PRO_5019482430" description="ZP domain-containing protein" evidence="2">
    <location>
        <begin position="24"/>
        <end position="623"/>
    </location>
</feature>
<name>A0A401Q018_SCYTO</name>
<dbReference type="InterPro" id="IPR001507">
    <property type="entry name" value="ZP_dom"/>
</dbReference>
<dbReference type="InterPro" id="IPR035234">
    <property type="entry name" value="IgGFc-bd_N"/>
</dbReference>
<dbReference type="EMBL" id="BFAA01015816">
    <property type="protein sequence ID" value="GCB78708.1"/>
    <property type="molecule type" value="Genomic_DNA"/>
</dbReference>
<dbReference type="PROSITE" id="PS51257">
    <property type="entry name" value="PROKAR_LIPOPROTEIN"/>
    <property type="match status" value="1"/>
</dbReference>
<protein>
    <recommendedName>
        <fullName evidence="3">ZP domain-containing protein</fullName>
    </recommendedName>
</protein>
<dbReference type="PANTHER" id="PTHR46534:SF4">
    <property type="entry name" value="IGGFC-BINDING PROTEIN-LIKE"/>
    <property type="match status" value="1"/>
</dbReference>
<accession>A0A401Q018</accession>
<dbReference type="Proteomes" id="UP000288216">
    <property type="component" value="Unassembled WGS sequence"/>
</dbReference>
<dbReference type="AlphaFoldDB" id="A0A401Q018"/>
<dbReference type="InterPro" id="IPR055356">
    <property type="entry name" value="ZP-N"/>
</dbReference>
<dbReference type="Gene3D" id="2.60.40.4100">
    <property type="entry name" value="Zona pellucida, ZP-C domain"/>
    <property type="match status" value="1"/>
</dbReference>
<evidence type="ECO:0000256" key="2">
    <source>
        <dbReference type="SAM" id="SignalP"/>
    </source>
</evidence>